<keyword evidence="2 5" id="KW-0694">RNA-binding</keyword>
<evidence type="ECO:0000256" key="1">
    <source>
        <dbReference type="ARBA" id="ARBA00022730"/>
    </source>
</evidence>
<evidence type="ECO:0000256" key="2">
    <source>
        <dbReference type="ARBA" id="ARBA00022884"/>
    </source>
</evidence>
<dbReference type="GO" id="GO:0006412">
    <property type="term" value="P:translation"/>
    <property type="evidence" value="ECO:0007669"/>
    <property type="project" value="UniProtKB-UniRule"/>
</dbReference>
<dbReference type="InterPro" id="IPR037121">
    <property type="entry name" value="Ribosomal_bL25_C"/>
</dbReference>
<evidence type="ECO:0000256" key="4">
    <source>
        <dbReference type="ARBA" id="ARBA00023274"/>
    </source>
</evidence>
<sequence length="212" mass="22651">MSETKALKAEARDRSGKGAARALRREGKIPAVIYGDKKAPVGIALNQNDVSKLLFAGGFMTTIFDIDVGGKNEHVIPRDFQLDPVKDKLVHVDFLRVGKNSVISVEVPVHFINEEKSKGIKQGGVLNVVRHAVELYVPADKIPDFIEVDLAGTEIGDSIHISAIKLPADAKPVIQDRDFTVATIAPPTVPTVADEAADAAAKPEGEGEAEGE</sequence>
<protein>
    <recommendedName>
        <fullName evidence="5">Large ribosomal subunit protein bL25</fullName>
    </recommendedName>
    <alternativeName>
        <fullName evidence="5">General stress protein CTC</fullName>
    </alternativeName>
</protein>
<keyword evidence="10" id="KW-1185">Reference proteome</keyword>
<keyword evidence="1 5" id="KW-0699">rRNA-binding</keyword>
<evidence type="ECO:0000313" key="10">
    <source>
        <dbReference type="Proteomes" id="UP000602745"/>
    </source>
</evidence>
<evidence type="ECO:0000256" key="5">
    <source>
        <dbReference type="HAMAP-Rule" id="MF_01334"/>
    </source>
</evidence>
<dbReference type="Gene3D" id="2.40.240.10">
    <property type="entry name" value="Ribosomal Protein L25, Chain P"/>
    <property type="match status" value="1"/>
</dbReference>
<feature type="domain" description="Large ribosomal subunit protein bL25 L25" evidence="7">
    <location>
        <begin position="7"/>
        <end position="94"/>
    </location>
</feature>
<gene>
    <name evidence="5 9" type="primary">rplY</name>
    <name evidence="5" type="synonym">ctc</name>
    <name evidence="9" type="ORF">GCM10007276_16780</name>
</gene>
<dbReference type="RefSeq" id="WP_188409308.1">
    <property type="nucleotide sequence ID" value="NZ_BMCP01000002.1"/>
</dbReference>
<evidence type="ECO:0000256" key="6">
    <source>
        <dbReference type="SAM" id="MobiDB-lite"/>
    </source>
</evidence>
<reference evidence="9" key="2">
    <citation type="submission" date="2020-09" db="EMBL/GenBank/DDBJ databases">
        <authorList>
            <person name="Sun Q."/>
            <person name="Sedlacek I."/>
        </authorList>
    </citation>
    <scope>NUCLEOTIDE SEQUENCE</scope>
    <source>
        <strain evidence="9">CCM 7684</strain>
    </source>
</reference>
<comment type="subunit">
    <text evidence="5">Part of the 50S ribosomal subunit; part of the 5S rRNA/L5/L18/L25 subcomplex. Contacts the 5S rRNA. Binds to the 5S rRNA independently of L5 and L18.</text>
</comment>
<dbReference type="NCBIfam" id="TIGR00731">
    <property type="entry name" value="bL25_bact_ctc"/>
    <property type="match status" value="1"/>
</dbReference>
<dbReference type="EMBL" id="BMCP01000002">
    <property type="protein sequence ID" value="GGE40100.1"/>
    <property type="molecule type" value="Genomic_DNA"/>
</dbReference>
<dbReference type="Pfam" id="PF01386">
    <property type="entry name" value="Ribosomal_L25p"/>
    <property type="match status" value="1"/>
</dbReference>
<keyword evidence="4 5" id="KW-0687">Ribonucleoprotein</keyword>
<reference evidence="9" key="1">
    <citation type="journal article" date="2014" name="Int. J. Syst. Evol. Microbiol.">
        <title>Complete genome sequence of Corynebacterium casei LMG S-19264T (=DSM 44701T), isolated from a smear-ripened cheese.</title>
        <authorList>
            <consortium name="US DOE Joint Genome Institute (JGI-PGF)"/>
            <person name="Walter F."/>
            <person name="Albersmeier A."/>
            <person name="Kalinowski J."/>
            <person name="Ruckert C."/>
        </authorList>
    </citation>
    <scope>NUCLEOTIDE SEQUENCE</scope>
    <source>
        <strain evidence="9">CCM 7684</strain>
    </source>
</reference>
<dbReference type="SUPFAM" id="SSF50715">
    <property type="entry name" value="Ribosomal protein L25-like"/>
    <property type="match status" value="1"/>
</dbReference>
<proteinExistence type="inferred from homology"/>
<dbReference type="InterPro" id="IPR001021">
    <property type="entry name" value="Ribosomal_bL25_long"/>
</dbReference>
<dbReference type="InterPro" id="IPR020056">
    <property type="entry name" value="Rbsml_bL25/Gln-tRNA_synth_N"/>
</dbReference>
<dbReference type="Proteomes" id="UP000602745">
    <property type="component" value="Unassembled WGS sequence"/>
</dbReference>
<keyword evidence="3 5" id="KW-0689">Ribosomal protein</keyword>
<comment type="caution">
    <text evidence="9">The sequence shown here is derived from an EMBL/GenBank/DDBJ whole genome shotgun (WGS) entry which is preliminary data.</text>
</comment>
<evidence type="ECO:0000259" key="8">
    <source>
        <dbReference type="Pfam" id="PF14693"/>
    </source>
</evidence>
<dbReference type="InterPro" id="IPR011035">
    <property type="entry name" value="Ribosomal_bL25/Gln-tRNA_synth"/>
</dbReference>
<dbReference type="HAMAP" id="MF_01334">
    <property type="entry name" value="Ribosomal_bL25_CTC"/>
    <property type="match status" value="1"/>
</dbReference>
<dbReference type="GO" id="GO:0022625">
    <property type="term" value="C:cytosolic large ribosomal subunit"/>
    <property type="evidence" value="ECO:0007669"/>
    <property type="project" value="TreeGrafter"/>
</dbReference>
<feature type="domain" description="Large ribosomal subunit protein bL25 beta" evidence="8">
    <location>
        <begin position="103"/>
        <end position="187"/>
    </location>
</feature>
<dbReference type="Gene3D" id="2.170.120.20">
    <property type="entry name" value="Ribosomal protein L25, beta domain"/>
    <property type="match status" value="1"/>
</dbReference>
<dbReference type="AlphaFoldDB" id="A0A8J2VNA7"/>
<dbReference type="NCBIfam" id="NF004128">
    <property type="entry name" value="PRK05618.1-2"/>
    <property type="match status" value="1"/>
</dbReference>
<comment type="function">
    <text evidence="5">This is one of the proteins that binds to the 5S RNA in the ribosome where it forms part of the central protuberance.</text>
</comment>
<dbReference type="GO" id="GO:0003735">
    <property type="term" value="F:structural constituent of ribosome"/>
    <property type="evidence" value="ECO:0007669"/>
    <property type="project" value="InterPro"/>
</dbReference>
<dbReference type="PANTHER" id="PTHR33284">
    <property type="entry name" value="RIBOSOMAL PROTEIN L25/GLN-TRNA SYNTHETASE, ANTI-CODON-BINDING DOMAIN-CONTAINING PROTEIN"/>
    <property type="match status" value="1"/>
</dbReference>
<dbReference type="InterPro" id="IPR020057">
    <property type="entry name" value="Ribosomal_bL25_b-dom"/>
</dbReference>
<evidence type="ECO:0000313" key="9">
    <source>
        <dbReference type="EMBL" id="GGE40100.1"/>
    </source>
</evidence>
<evidence type="ECO:0000256" key="3">
    <source>
        <dbReference type="ARBA" id="ARBA00022980"/>
    </source>
</evidence>
<dbReference type="CDD" id="cd00495">
    <property type="entry name" value="Ribosomal_L25_TL5_CTC"/>
    <property type="match status" value="1"/>
</dbReference>
<dbReference type="Pfam" id="PF14693">
    <property type="entry name" value="Ribosomal_TL5_C"/>
    <property type="match status" value="1"/>
</dbReference>
<accession>A0A8J2VNA7</accession>
<dbReference type="InterPro" id="IPR029751">
    <property type="entry name" value="Ribosomal_L25_dom"/>
</dbReference>
<dbReference type="PANTHER" id="PTHR33284:SF1">
    <property type="entry name" value="RIBOSOMAL PROTEIN L25_GLN-TRNA SYNTHETASE, ANTI-CODON-BINDING DOMAIN-CONTAINING PROTEIN"/>
    <property type="match status" value="1"/>
</dbReference>
<dbReference type="InterPro" id="IPR020930">
    <property type="entry name" value="Ribosomal_uL5_bac-type"/>
</dbReference>
<dbReference type="NCBIfam" id="NF004612">
    <property type="entry name" value="PRK05943.1"/>
    <property type="match status" value="1"/>
</dbReference>
<feature type="compositionally biased region" description="Low complexity" evidence="6">
    <location>
        <begin position="192"/>
        <end position="202"/>
    </location>
</feature>
<name>A0A8J2VNA7_9RHOB</name>
<comment type="similarity">
    <text evidence="5">Belongs to the bacterial ribosomal protein bL25 family. CTC subfamily.</text>
</comment>
<feature type="region of interest" description="Disordered" evidence="6">
    <location>
        <begin position="192"/>
        <end position="212"/>
    </location>
</feature>
<organism evidence="9 10">
    <name type="scientific">Agaricicola taiwanensis</name>
    <dbReference type="NCBI Taxonomy" id="591372"/>
    <lineage>
        <taxon>Bacteria</taxon>
        <taxon>Pseudomonadati</taxon>
        <taxon>Pseudomonadota</taxon>
        <taxon>Alphaproteobacteria</taxon>
        <taxon>Rhodobacterales</taxon>
        <taxon>Paracoccaceae</taxon>
        <taxon>Agaricicola</taxon>
    </lineage>
</organism>
<evidence type="ECO:0000259" key="7">
    <source>
        <dbReference type="Pfam" id="PF01386"/>
    </source>
</evidence>
<dbReference type="GO" id="GO:0008097">
    <property type="term" value="F:5S rRNA binding"/>
    <property type="evidence" value="ECO:0007669"/>
    <property type="project" value="InterPro"/>
</dbReference>